<dbReference type="Gene3D" id="3.10.129.10">
    <property type="entry name" value="Hotdog Thioesterase"/>
    <property type="match status" value="1"/>
</dbReference>
<dbReference type="RefSeq" id="WP_031564433.1">
    <property type="nucleotide sequence ID" value="NZ_CAAAIS010000001.1"/>
</dbReference>
<gene>
    <name evidence="1" type="ORF">NCTC11532_02222</name>
</gene>
<evidence type="ECO:0000313" key="2">
    <source>
        <dbReference type="Proteomes" id="UP000255297"/>
    </source>
</evidence>
<name>A0A378LTH8_9GAMM</name>
<accession>A0A378LTH8</accession>
<dbReference type="InterPro" id="IPR027961">
    <property type="entry name" value="DUF4442"/>
</dbReference>
<sequence length="146" mass="17067">MKFSLLLKMIRFWPPFWGAGISVKKYHLDGTYILVQMKMRFWNKNYVGTHFGGSMYSMTDPFYMLMLMNLLGKGYIVWDKSASIRYKIPAKGTLYAQFKLTPEHVEKIRLEVNEAKKIESEFMVPITDEEGKVVAEVKKILSIIKK</sequence>
<protein>
    <recommendedName>
        <fullName evidence="3">Tetrameric acyl-CoA thioesterase</fullName>
    </recommendedName>
</protein>
<dbReference type="Proteomes" id="UP000255297">
    <property type="component" value="Unassembled WGS sequence"/>
</dbReference>
<proteinExistence type="predicted"/>
<keyword evidence="2" id="KW-1185">Reference proteome</keyword>
<dbReference type="EMBL" id="UGPB01000001">
    <property type="protein sequence ID" value="STY30073.1"/>
    <property type="molecule type" value="Genomic_DNA"/>
</dbReference>
<dbReference type="InterPro" id="IPR029069">
    <property type="entry name" value="HotDog_dom_sf"/>
</dbReference>
<dbReference type="SUPFAM" id="SSF54637">
    <property type="entry name" value="Thioesterase/thiol ester dehydrase-isomerase"/>
    <property type="match status" value="1"/>
</dbReference>
<dbReference type="Pfam" id="PF14539">
    <property type="entry name" value="DUF4442"/>
    <property type="match status" value="1"/>
</dbReference>
<organism evidence="1 2">
    <name type="scientific">Legionella wadsworthii</name>
    <dbReference type="NCBI Taxonomy" id="28088"/>
    <lineage>
        <taxon>Bacteria</taxon>
        <taxon>Pseudomonadati</taxon>
        <taxon>Pseudomonadota</taxon>
        <taxon>Gammaproteobacteria</taxon>
        <taxon>Legionellales</taxon>
        <taxon>Legionellaceae</taxon>
        <taxon>Legionella</taxon>
    </lineage>
</organism>
<evidence type="ECO:0008006" key="3">
    <source>
        <dbReference type="Google" id="ProtNLM"/>
    </source>
</evidence>
<reference evidence="1 2" key="1">
    <citation type="submission" date="2018-06" db="EMBL/GenBank/DDBJ databases">
        <authorList>
            <consortium name="Pathogen Informatics"/>
            <person name="Doyle S."/>
        </authorList>
    </citation>
    <scope>NUCLEOTIDE SEQUENCE [LARGE SCALE GENOMIC DNA]</scope>
    <source>
        <strain evidence="1 2">NCTC11532</strain>
    </source>
</reference>
<dbReference type="AlphaFoldDB" id="A0A378LTH8"/>
<evidence type="ECO:0000313" key="1">
    <source>
        <dbReference type="EMBL" id="STY30073.1"/>
    </source>
</evidence>
<dbReference type="OrthoDB" id="9814774at2"/>
<dbReference type="STRING" id="1122170.GCA_000701265_00265"/>